<organism evidence="1 2">
    <name type="scientific">Phormidium tenue NIES-30</name>
    <dbReference type="NCBI Taxonomy" id="549789"/>
    <lineage>
        <taxon>Bacteria</taxon>
        <taxon>Bacillati</taxon>
        <taxon>Cyanobacteriota</taxon>
        <taxon>Cyanophyceae</taxon>
        <taxon>Oscillatoriophycideae</taxon>
        <taxon>Oscillatoriales</taxon>
        <taxon>Oscillatoriaceae</taxon>
        <taxon>Phormidium</taxon>
    </lineage>
</organism>
<dbReference type="Proteomes" id="UP000185557">
    <property type="component" value="Unassembled WGS sequence"/>
</dbReference>
<dbReference type="STRING" id="549789.NIES30_22815"/>
<proteinExistence type="predicted"/>
<name>A0A1U7IZ35_9CYAN</name>
<protein>
    <recommendedName>
        <fullName evidence="3">VOC domain-containing protein</fullName>
    </recommendedName>
</protein>
<comment type="caution">
    <text evidence="1">The sequence shown here is derived from an EMBL/GenBank/DDBJ whole genome shotgun (WGS) entry which is preliminary data.</text>
</comment>
<dbReference type="AlphaFoldDB" id="A0A1U7IZ35"/>
<dbReference type="OrthoDB" id="512901at2"/>
<evidence type="ECO:0008006" key="3">
    <source>
        <dbReference type="Google" id="ProtNLM"/>
    </source>
</evidence>
<accession>A0A1U7IZ35</accession>
<evidence type="ECO:0000313" key="1">
    <source>
        <dbReference type="EMBL" id="OKH44289.1"/>
    </source>
</evidence>
<evidence type="ECO:0000313" key="2">
    <source>
        <dbReference type="Proteomes" id="UP000185557"/>
    </source>
</evidence>
<sequence>MIHHISIDAQEPLRVASALADIWKGEVYKFLVPDSFLVMPFNNFGTHIVVFKQGDIWVPGPDTQGAKIRQTSPAQFVASHAAISVPTTSKQIEQIGQREGWRVLARIRGDVVPFSVVEFWAENRILFEFMPPEFVPQYLEAMQPESIRKMMGQPIYFMADNTQAASA</sequence>
<gene>
    <name evidence="1" type="ORF">NIES30_22815</name>
</gene>
<reference evidence="1 2" key="1">
    <citation type="submission" date="2016-11" db="EMBL/GenBank/DDBJ databases">
        <title>Draft Genome Sequences of Nine Cyanobacterial Strains from Diverse Habitats.</title>
        <authorList>
            <person name="Zhu T."/>
            <person name="Hou S."/>
            <person name="Lu X."/>
            <person name="Hess W.R."/>
        </authorList>
    </citation>
    <scope>NUCLEOTIDE SEQUENCE [LARGE SCALE GENOMIC DNA]</scope>
    <source>
        <strain evidence="1 2">NIES-30</strain>
    </source>
</reference>
<dbReference type="RefSeq" id="WP_073610762.1">
    <property type="nucleotide sequence ID" value="NZ_MRCG01000024.1"/>
</dbReference>
<dbReference type="EMBL" id="MRCG01000024">
    <property type="protein sequence ID" value="OKH44289.1"/>
    <property type="molecule type" value="Genomic_DNA"/>
</dbReference>
<keyword evidence="2" id="KW-1185">Reference proteome</keyword>